<dbReference type="InterPro" id="IPR034122">
    <property type="entry name" value="Retropepsin-like_bacterial"/>
</dbReference>
<dbReference type="CDD" id="cd05483">
    <property type="entry name" value="retropepsin_like_bacteria"/>
    <property type="match status" value="1"/>
</dbReference>
<dbReference type="PROSITE" id="PS51257">
    <property type="entry name" value="PROKAR_LIPOPROTEIN"/>
    <property type="match status" value="1"/>
</dbReference>
<dbReference type="InterPro" id="IPR001969">
    <property type="entry name" value="Aspartic_peptidase_AS"/>
</dbReference>
<dbReference type="PROSITE" id="PS50175">
    <property type="entry name" value="ASP_PROT_RETROV"/>
    <property type="match status" value="1"/>
</dbReference>
<evidence type="ECO:0000313" key="4">
    <source>
        <dbReference type="EMBL" id="WNZ47563.1"/>
    </source>
</evidence>
<organism evidence="4">
    <name type="scientific">Leptolyngbya boryana CZ1</name>
    <dbReference type="NCBI Taxonomy" id="3060204"/>
    <lineage>
        <taxon>Bacteria</taxon>
        <taxon>Bacillati</taxon>
        <taxon>Cyanobacteriota</taxon>
        <taxon>Cyanophyceae</taxon>
        <taxon>Leptolyngbyales</taxon>
        <taxon>Leptolyngbyaceae</taxon>
        <taxon>Leptolyngbya group</taxon>
        <taxon>Leptolyngbya</taxon>
    </lineage>
</organism>
<feature type="signal peptide" evidence="2">
    <location>
        <begin position="1"/>
        <end position="20"/>
    </location>
</feature>
<reference evidence="4" key="1">
    <citation type="journal article" date="2023" name="Plants (Basel)">
        <title>Genomic Analysis of Leptolyngbya boryana CZ1 Reveals Efficient Carbon Fixation Modules.</title>
        <authorList>
            <person name="Bai X."/>
            <person name="Wang H."/>
            <person name="Cheng W."/>
            <person name="Wang J."/>
            <person name="Ma M."/>
            <person name="Hu H."/>
            <person name="Song Z."/>
            <person name="Ma H."/>
            <person name="Fan Y."/>
            <person name="Du C."/>
            <person name="Xu J."/>
        </authorList>
    </citation>
    <scope>NUCLEOTIDE SEQUENCE</scope>
    <source>
        <strain evidence="4">CZ1</strain>
    </source>
</reference>
<evidence type="ECO:0000259" key="3">
    <source>
        <dbReference type="PROSITE" id="PS50175"/>
    </source>
</evidence>
<evidence type="ECO:0000256" key="2">
    <source>
        <dbReference type="SAM" id="SignalP"/>
    </source>
</evidence>
<dbReference type="SUPFAM" id="SSF50630">
    <property type="entry name" value="Acid proteases"/>
    <property type="match status" value="1"/>
</dbReference>
<feature type="domain" description="Peptidase A2" evidence="3">
    <location>
        <begin position="186"/>
        <end position="260"/>
    </location>
</feature>
<dbReference type="GO" id="GO:0004190">
    <property type="term" value="F:aspartic-type endopeptidase activity"/>
    <property type="evidence" value="ECO:0007669"/>
    <property type="project" value="InterPro"/>
</dbReference>
<dbReference type="RefSeq" id="WP_316428190.1">
    <property type="nucleotide sequence ID" value="NZ_CP130144.1"/>
</dbReference>
<feature type="chain" id="PRO_5041639423" evidence="2">
    <location>
        <begin position="21"/>
        <end position="279"/>
    </location>
</feature>
<accession>A0AA96WYK6</accession>
<dbReference type="EMBL" id="CP130144">
    <property type="protein sequence ID" value="WNZ47563.1"/>
    <property type="molecule type" value="Genomic_DNA"/>
</dbReference>
<dbReference type="Pfam" id="PF13975">
    <property type="entry name" value="gag-asp_proteas"/>
    <property type="match status" value="1"/>
</dbReference>
<sequence length="279" mass="30070">MLRFGTCVILPLLMATSAAIGVGCSRMQLTQTRSLQVATPSAPPKPTPTPETIEDFYQSALDSAASARSISQSALSPEDWQLVASRWKSAIAALKQVPKSDPNRKFVNQKLGEFNQALANAEDRAARTGKEKVAVLDPGIKVDPALSSKEIATIAAQRSRMLQVPIKYRKNNIPVVDVLFNNRQRFEMMVDTGASATMITQEMARQLGARSIGETQAMTAAGVTTVQIAMVQSMSVSGKTIRDVPVSIGPMDIGLLGHDFFGDCDITIKRNVVEFGKCG</sequence>
<keyword evidence="2" id="KW-0732">Signal</keyword>
<gene>
    <name evidence="4" type="ORF">Q2T42_06935</name>
</gene>
<keyword evidence="4" id="KW-0645">Protease</keyword>
<dbReference type="AlphaFoldDB" id="A0AA96WYK6"/>
<name>A0AA96WYK6_LEPBY</name>
<dbReference type="InterPro" id="IPR021109">
    <property type="entry name" value="Peptidase_aspartic_dom_sf"/>
</dbReference>
<reference evidence="4" key="2">
    <citation type="submission" date="2023-07" db="EMBL/GenBank/DDBJ databases">
        <authorList>
            <person name="Bai X.-H."/>
            <person name="Wang H.-H."/>
            <person name="Wang J."/>
            <person name="Ma M.-Y."/>
            <person name="Hu H.-H."/>
            <person name="Song Z.-L."/>
            <person name="Ma H.-G."/>
            <person name="Fan Y."/>
            <person name="Du C.-Y."/>
            <person name="Xu J.-C."/>
        </authorList>
    </citation>
    <scope>NUCLEOTIDE SEQUENCE</scope>
    <source>
        <strain evidence="4">CZ1</strain>
    </source>
</reference>
<dbReference type="Gene3D" id="2.40.70.10">
    <property type="entry name" value="Acid Proteases"/>
    <property type="match status" value="1"/>
</dbReference>
<protein>
    <submittedName>
        <fullName evidence="4">Retropepsin-like aspartic protease</fullName>
    </submittedName>
</protein>
<keyword evidence="1" id="KW-0378">Hydrolase</keyword>
<dbReference type="PROSITE" id="PS00141">
    <property type="entry name" value="ASP_PROTEASE"/>
    <property type="match status" value="1"/>
</dbReference>
<dbReference type="InterPro" id="IPR001995">
    <property type="entry name" value="Peptidase_A2_cat"/>
</dbReference>
<evidence type="ECO:0000256" key="1">
    <source>
        <dbReference type="ARBA" id="ARBA00022801"/>
    </source>
</evidence>
<proteinExistence type="predicted"/>
<dbReference type="GO" id="GO:0006508">
    <property type="term" value="P:proteolysis"/>
    <property type="evidence" value="ECO:0007669"/>
    <property type="project" value="UniProtKB-KW"/>
</dbReference>